<dbReference type="Gene3D" id="1.10.530.10">
    <property type="match status" value="1"/>
</dbReference>
<dbReference type="Proteomes" id="UP000275777">
    <property type="component" value="Chromosome"/>
</dbReference>
<sequence length="712" mass="78316">MALHNDGFINRQFVFGDFVLQFDGVLCHQEQQISVPPKELAVLTALLEAAGELVSKDALLDKVWPDGDVNEESLTRCIYALRRILLEDKSNRYIDTVYGKGYRFSRPVAVVSRPTASAQKCTMAILPFRTDGQLDSLELHAALVQCLSRYSPFGLVVMPATITRNCGDIADIIAMIDQLRPDYYLAGQVQQQGDSWLLRVELVRADGHQLVHHESIEIGPGEHIAALQTRLASLLPQRIPGLRWHHGNGSQLDSLDMAITYLNGRHELQQHTPSSLKRALALFLQCTSSQPGNALPYCSLAECYLALAQLGLFDQERALDGAQQAVDRAVALDAANPQALGLLALLSSLRGQQTIAEALFEQARMLAPDSIDIHYYHAWHLFLSDRIPLAQRSLDACLERDPSRIAASMLQLWLTYCEHRLDEAVALGKRQLCQYGQDHPVLQSMLGLMLAIQGNTPGGRIGRGGQGVGRRSRPARRQRLLHRSLPDGRRRAPIAAGFFVPRRLPPGPLRPAAADPGAAWPRRGAASVGPAGVRPLPVAAGIPPGSAPGRPVPSPLVRSRLMRAALLAALLLASPLARADCWDYAGTMFNISPDLLYAIAQQESGMKPDAIGRNRDGSRDLGLMQINSAHLPRLRQLGVNERQLLESPCLSVVVGASILSDMMKRYGYSWEAVGAYNAGLSPNRHALRMRYARQVWQRYQKLQAPESARQQP</sequence>
<dbReference type="NCBIfam" id="NF011856">
    <property type="entry name" value="PRK15328.1"/>
    <property type="match status" value="1"/>
</dbReference>
<dbReference type="EMBL" id="LR134182">
    <property type="protein sequence ID" value="VEB43334.1"/>
    <property type="molecule type" value="Genomic_DNA"/>
</dbReference>
<dbReference type="InterPro" id="IPR036388">
    <property type="entry name" value="WH-like_DNA-bd_sf"/>
</dbReference>
<dbReference type="CDD" id="cd13400">
    <property type="entry name" value="LT_IagB-like"/>
    <property type="match status" value="1"/>
</dbReference>
<protein>
    <submittedName>
        <fullName evidence="4">Invasion protein regulator</fullName>
    </submittedName>
</protein>
<dbReference type="SMART" id="SM00862">
    <property type="entry name" value="Trans_reg_C"/>
    <property type="match status" value="1"/>
</dbReference>
<evidence type="ECO:0000256" key="2">
    <source>
        <dbReference type="PROSITE-ProRule" id="PRU01091"/>
    </source>
</evidence>
<dbReference type="AlphaFoldDB" id="A0A447TES0"/>
<gene>
    <name evidence="4" type="ORF">NCTC9695_03790</name>
</gene>
<evidence type="ECO:0000259" key="3">
    <source>
        <dbReference type="PROSITE" id="PS51755"/>
    </source>
</evidence>
<dbReference type="Pfam" id="PF00486">
    <property type="entry name" value="Trans_reg_C"/>
    <property type="match status" value="1"/>
</dbReference>
<dbReference type="SUPFAM" id="SSF46894">
    <property type="entry name" value="C-terminal effector domain of the bipartite response regulators"/>
    <property type="match status" value="1"/>
</dbReference>
<dbReference type="Gene3D" id="1.10.10.10">
    <property type="entry name" value="Winged helix-like DNA-binding domain superfamily/Winged helix DNA-binding domain"/>
    <property type="match status" value="1"/>
</dbReference>
<keyword evidence="1 2" id="KW-0238">DNA-binding</keyword>
<dbReference type="InterPro" id="IPR023346">
    <property type="entry name" value="Lysozyme-like_dom_sf"/>
</dbReference>
<dbReference type="InterPro" id="IPR001867">
    <property type="entry name" value="OmpR/PhoB-type_DNA-bd"/>
</dbReference>
<dbReference type="PROSITE" id="PS51755">
    <property type="entry name" value="OMPR_PHOB"/>
    <property type="match status" value="1"/>
</dbReference>
<evidence type="ECO:0000313" key="4">
    <source>
        <dbReference type="EMBL" id="VEB43334.1"/>
    </source>
</evidence>
<feature type="domain" description="OmpR/PhoB-type" evidence="3">
    <location>
        <begin position="10"/>
        <end position="106"/>
    </location>
</feature>
<dbReference type="InterPro" id="IPR011990">
    <property type="entry name" value="TPR-like_helical_dom_sf"/>
</dbReference>
<dbReference type="InterPro" id="IPR008258">
    <property type="entry name" value="Transglycosylase_SLT_dom_1"/>
</dbReference>
<feature type="DNA-binding region" description="OmpR/PhoB-type" evidence="2">
    <location>
        <begin position="10"/>
        <end position="106"/>
    </location>
</feature>
<dbReference type="InterPro" id="IPR016032">
    <property type="entry name" value="Sig_transdc_resp-reg_C-effctor"/>
</dbReference>
<dbReference type="GO" id="GO:0003677">
    <property type="term" value="F:DNA binding"/>
    <property type="evidence" value="ECO:0007669"/>
    <property type="project" value="UniProtKB-UniRule"/>
</dbReference>
<dbReference type="SUPFAM" id="SSF48452">
    <property type="entry name" value="TPR-like"/>
    <property type="match status" value="1"/>
</dbReference>
<dbReference type="GO" id="GO:0006355">
    <property type="term" value="P:regulation of DNA-templated transcription"/>
    <property type="evidence" value="ECO:0007669"/>
    <property type="project" value="InterPro"/>
</dbReference>
<dbReference type="SUPFAM" id="SSF53955">
    <property type="entry name" value="Lysozyme-like"/>
    <property type="match status" value="1"/>
</dbReference>
<dbReference type="NCBIfam" id="NF009037">
    <property type="entry name" value="PRK12370.1"/>
    <property type="match status" value="1"/>
</dbReference>
<accession>A0A447TES0</accession>
<organism evidence="4 5">
    <name type="scientific">Chromobacterium violaceum</name>
    <dbReference type="NCBI Taxonomy" id="536"/>
    <lineage>
        <taxon>Bacteria</taxon>
        <taxon>Pseudomonadati</taxon>
        <taxon>Pseudomonadota</taxon>
        <taxon>Betaproteobacteria</taxon>
        <taxon>Neisseriales</taxon>
        <taxon>Chromobacteriaceae</taxon>
        <taxon>Chromobacterium</taxon>
    </lineage>
</organism>
<dbReference type="Gene3D" id="1.25.40.10">
    <property type="entry name" value="Tetratricopeptide repeat domain"/>
    <property type="match status" value="1"/>
</dbReference>
<evidence type="ECO:0000313" key="5">
    <source>
        <dbReference type="Proteomes" id="UP000275777"/>
    </source>
</evidence>
<reference evidence="4 5" key="1">
    <citation type="submission" date="2018-12" db="EMBL/GenBank/DDBJ databases">
        <authorList>
            <consortium name="Pathogen Informatics"/>
        </authorList>
    </citation>
    <scope>NUCLEOTIDE SEQUENCE [LARGE SCALE GENOMIC DNA]</scope>
    <source>
        <strain evidence="4 5">NCTC9695</strain>
    </source>
</reference>
<proteinExistence type="predicted"/>
<evidence type="ECO:0000256" key="1">
    <source>
        <dbReference type="ARBA" id="ARBA00023125"/>
    </source>
</evidence>
<dbReference type="Pfam" id="PF01464">
    <property type="entry name" value="SLT"/>
    <property type="match status" value="1"/>
</dbReference>
<name>A0A447TES0_CHRVL</name>
<dbReference type="GO" id="GO:0000160">
    <property type="term" value="P:phosphorelay signal transduction system"/>
    <property type="evidence" value="ECO:0007669"/>
    <property type="project" value="InterPro"/>
</dbReference>
<dbReference type="CDD" id="cd00383">
    <property type="entry name" value="trans_reg_C"/>
    <property type="match status" value="1"/>
</dbReference>